<organism evidence="2 3">
    <name type="scientific">Kocuria flava</name>
    <dbReference type="NCBI Taxonomy" id="446860"/>
    <lineage>
        <taxon>Bacteria</taxon>
        <taxon>Bacillati</taxon>
        <taxon>Actinomycetota</taxon>
        <taxon>Actinomycetes</taxon>
        <taxon>Micrococcales</taxon>
        <taxon>Micrococcaceae</taxon>
        <taxon>Kocuria</taxon>
    </lineage>
</organism>
<feature type="region of interest" description="Disordered" evidence="1">
    <location>
        <begin position="77"/>
        <end position="101"/>
    </location>
</feature>
<gene>
    <name evidence="2" type="ORF">KFL01_28700</name>
</gene>
<reference evidence="2 3" key="1">
    <citation type="submission" date="2019-07" db="EMBL/GenBank/DDBJ databases">
        <title>Whole genome shotgun sequence of Kocuria flava NBRC 107626.</title>
        <authorList>
            <person name="Hosoyama A."/>
            <person name="Uohara A."/>
            <person name="Ohji S."/>
            <person name="Ichikawa N."/>
        </authorList>
    </citation>
    <scope>NUCLEOTIDE SEQUENCE [LARGE SCALE GENOMIC DNA]</scope>
    <source>
        <strain evidence="2 3">NBRC 107626</strain>
    </source>
</reference>
<accession>A0ABQ0X8X5</accession>
<proteinExistence type="predicted"/>
<evidence type="ECO:0000313" key="3">
    <source>
        <dbReference type="Proteomes" id="UP000321155"/>
    </source>
</evidence>
<protein>
    <submittedName>
        <fullName evidence="2">Uncharacterized protein</fullName>
    </submittedName>
</protein>
<evidence type="ECO:0000313" key="2">
    <source>
        <dbReference type="EMBL" id="GEO93564.1"/>
    </source>
</evidence>
<comment type="caution">
    <text evidence="2">The sequence shown here is derived from an EMBL/GenBank/DDBJ whole genome shotgun (WGS) entry which is preliminary data.</text>
</comment>
<dbReference type="EMBL" id="BJZR01000133">
    <property type="protein sequence ID" value="GEO93564.1"/>
    <property type="molecule type" value="Genomic_DNA"/>
</dbReference>
<feature type="region of interest" description="Disordered" evidence="1">
    <location>
        <begin position="1"/>
        <end position="52"/>
    </location>
</feature>
<sequence>MQVLGRREPAGPGGDLARQCPHARGQEQAGVDGADGGSMDSGPELVRAMSWEDPSTAPCGTFRILWVSSAPAVPHSAIAPVGGDRVAGGVLPDRRVGGGPY</sequence>
<evidence type="ECO:0000256" key="1">
    <source>
        <dbReference type="SAM" id="MobiDB-lite"/>
    </source>
</evidence>
<dbReference type="Proteomes" id="UP000321155">
    <property type="component" value="Unassembled WGS sequence"/>
</dbReference>
<name>A0ABQ0X8X5_9MICC</name>
<keyword evidence="3" id="KW-1185">Reference proteome</keyword>
<feature type="compositionally biased region" description="Basic and acidic residues" evidence="1">
    <location>
        <begin position="92"/>
        <end position="101"/>
    </location>
</feature>